<keyword evidence="1 5" id="KW-0808">Transferase</keyword>
<keyword evidence="3 5" id="KW-0547">Nucleotide-binding</keyword>
<feature type="region of interest" description="LID" evidence="5">
    <location>
        <begin position="130"/>
        <end position="167"/>
    </location>
</feature>
<comment type="catalytic activity">
    <reaction evidence="5 7">
        <text>AMP + ATP = 2 ADP</text>
        <dbReference type="Rhea" id="RHEA:12973"/>
        <dbReference type="ChEBI" id="CHEBI:30616"/>
        <dbReference type="ChEBI" id="CHEBI:456215"/>
        <dbReference type="ChEBI" id="CHEBI:456216"/>
        <dbReference type="EC" id="2.7.4.3"/>
    </reaction>
</comment>
<evidence type="ECO:0000313" key="9">
    <source>
        <dbReference type="Proteomes" id="UP000000263"/>
    </source>
</evidence>
<keyword evidence="9" id="KW-1185">Reference proteome</keyword>
<keyword evidence="5 7" id="KW-0067">ATP-binding</keyword>
<comment type="subcellular location">
    <subcellularLocation>
        <location evidence="5 7">Cytoplasm</location>
    </subcellularLocation>
</comment>
<dbReference type="CDD" id="cd01428">
    <property type="entry name" value="ADK"/>
    <property type="match status" value="1"/>
</dbReference>
<evidence type="ECO:0000256" key="3">
    <source>
        <dbReference type="ARBA" id="ARBA00022741"/>
    </source>
</evidence>
<dbReference type="PRINTS" id="PR00094">
    <property type="entry name" value="ADENYLTKNASE"/>
</dbReference>
<name>A7NPF0_ROSCS</name>
<evidence type="ECO:0000256" key="4">
    <source>
        <dbReference type="ARBA" id="ARBA00022777"/>
    </source>
</evidence>
<keyword evidence="2 5" id="KW-0545">Nucleotide biosynthesis</keyword>
<feature type="binding site" evidence="5">
    <location>
        <position position="175"/>
    </location>
    <ligand>
        <name>AMP</name>
        <dbReference type="ChEBI" id="CHEBI:456215"/>
    </ligand>
</feature>
<comment type="pathway">
    <text evidence="5">Purine metabolism; AMP biosynthesis via salvage pathway; AMP from ADP: step 1/1.</text>
</comment>
<comment type="caution">
    <text evidence="5">Lacks conserved residue(s) required for the propagation of feature annotation.</text>
</comment>
<dbReference type="AlphaFoldDB" id="A7NPF0"/>
<dbReference type="GO" id="GO:0044209">
    <property type="term" value="P:AMP salvage"/>
    <property type="evidence" value="ECO:0007669"/>
    <property type="project" value="UniProtKB-UniRule"/>
</dbReference>
<dbReference type="RefSeq" id="WP_012121870.1">
    <property type="nucleotide sequence ID" value="NC_009767.1"/>
</dbReference>
<dbReference type="GO" id="GO:0005524">
    <property type="term" value="F:ATP binding"/>
    <property type="evidence" value="ECO:0007669"/>
    <property type="project" value="UniProtKB-UniRule"/>
</dbReference>
<dbReference type="Gene3D" id="3.40.50.300">
    <property type="entry name" value="P-loop containing nucleotide triphosphate hydrolases"/>
    <property type="match status" value="1"/>
</dbReference>
<keyword evidence="5" id="KW-0963">Cytoplasm</keyword>
<evidence type="ECO:0000256" key="2">
    <source>
        <dbReference type="ARBA" id="ARBA00022727"/>
    </source>
</evidence>
<dbReference type="InterPro" id="IPR000850">
    <property type="entry name" value="Adenylat/UMP-CMP_kin"/>
</dbReference>
<dbReference type="SUPFAM" id="SSF52540">
    <property type="entry name" value="P-loop containing nucleoside triphosphate hydrolases"/>
    <property type="match status" value="1"/>
</dbReference>
<dbReference type="Proteomes" id="UP000000263">
    <property type="component" value="Chromosome"/>
</dbReference>
<comment type="domain">
    <text evidence="5">Consists of three domains, a large central CORE domain and two small peripheral domains, NMPbind and LID, which undergo movements during catalysis. The LID domain closes over the site of phosphoryl transfer upon ATP binding. Assembling and dissambling the active center during each catalytic cycle provides an effective means to prevent ATP hydrolysis.</text>
</comment>
<evidence type="ECO:0000256" key="7">
    <source>
        <dbReference type="RuleBase" id="RU003331"/>
    </source>
</evidence>
<dbReference type="eggNOG" id="COG0563">
    <property type="taxonomic scope" value="Bacteria"/>
</dbReference>
<dbReference type="PROSITE" id="PS00113">
    <property type="entry name" value="ADENYLATE_KINASE"/>
    <property type="match status" value="1"/>
</dbReference>
<dbReference type="Pfam" id="PF00406">
    <property type="entry name" value="ADK"/>
    <property type="match status" value="1"/>
</dbReference>
<evidence type="ECO:0000256" key="1">
    <source>
        <dbReference type="ARBA" id="ARBA00022679"/>
    </source>
</evidence>
<feature type="region of interest" description="NMP" evidence="5">
    <location>
        <begin position="34"/>
        <end position="63"/>
    </location>
</feature>
<protein>
    <recommendedName>
        <fullName evidence="5 7">Adenylate kinase</fullName>
        <shortName evidence="5">AK</shortName>
        <ecNumber evidence="5 7">2.7.4.3</ecNumber>
    </recommendedName>
    <alternativeName>
        <fullName evidence="5">ATP-AMP transphosphorylase</fullName>
    </alternativeName>
    <alternativeName>
        <fullName evidence="5">ATP:AMP phosphotransferase</fullName>
    </alternativeName>
    <alternativeName>
        <fullName evidence="5">Adenylate monophosphate kinase</fullName>
    </alternativeName>
</protein>
<evidence type="ECO:0000313" key="8">
    <source>
        <dbReference type="EMBL" id="ABU59446.1"/>
    </source>
</evidence>
<dbReference type="KEGG" id="rca:Rcas_3396"/>
<keyword evidence="4 5" id="KW-0418">Kinase</keyword>
<dbReference type="PANTHER" id="PTHR23359">
    <property type="entry name" value="NUCLEOTIDE KINASE"/>
    <property type="match status" value="1"/>
</dbReference>
<feature type="binding site" evidence="5">
    <location>
        <position position="96"/>
    </location>
    <ligand>
        <name>AMP</name>
        <dbReference type="ChEBI" id="CHEBI:456215"/>
    </ligand>
</feature>
<dbReference type="UniPathway" id="UPA00588">
    <property type="reaction ID" value="UER00649"/>
</dbReference>
<dbReference type="EC" id="2.7.4.3" evidence="5 7"/>
<dbReference type="InterPro" id="IPR027417">
    <property type="entry name" value="P-loop_NTPase"/>
</dbReference>
<dbReference type="HOGENOM" id="CLU_032354_1_2_0"/>
<evidence type="ECO:0000256" key="5">
    <source>
        <dbReference type="HAMAP-Rule" id="MF_00235"/>
    </source>
</evidence>
<proteinExistence type="inferred from homology"/>
<evidence type="ECO:0000256" key="6">
    <source>
        <dbReference type="RuleBase" id="RU003330"/>
    </source>
</evidence>
<feature type="binding site" evidence="5">
    <location>
        <position position="164"/>
    </location>
    <ligand>
        <name>AMP</name>
        <dbReference type="ChEBI" id="CHEBI:456215"/>
    </ligand>
</feature>
<dbReference type="STRING" id="383372.Rcas_3396"/>
<feature type="binding site" evidence="5">
    <location>
        <position position="203"/>
    </location>
    <ligand>
        <name>ATP</name>
        <dbReference type="ChEBI" id="CHEBI:30616"/>
    </ligand>
</feature>
<feature type="binding site" evidence="5">
    <location>
        <position position="131"/>
    </location>
    <ligand>
        <name>ATP</name>
        <dbReference type="ChEBI" id="CHEBI:30616"/>
    </ligand>
</feature>
<dbReference type="NCBIfam" id="TIGR01351">
    <property type="entry name" value="adk"/>
    <property type="match status" value="1"/>
</dbReference>
<sequence length="220" mass="24264">MKSVLNIVLLGPPGAGKSTIAEDLVHQLPLVPISTGALLRAEISARTRIGREVAPVLERGDLAPDSLMDRVLRARLETLDPDQGLLLDGYPRTMRQALGLAAMLADYDRLLHVVIAIDVADDEVVRRLSGRRICEGAGEPFPVHIDDLASIMRCRERGGRLVQRDDDRPDVVRQRLVAYHQQTAPLIAYYEEQGILRRIDGSGTPAEVARRTLAAVRDWG</sequence>
<dbReference type="InterPro" id="IPR033690">
    <property type="entry name" value="Adenylat_kinase_CS"/>
</dbReference>
<feature type="binding site" evidence="5">
    <location>
        <begin position="89"/>
        <end position="92"/>
    </location>
    <ligand>
        <name>AMP</name>
        <dbReference type="ChEBI" id="CHEBI:456215"/>
    </ligand>
</feature>
<comment type="similarity">
    <text evidence="5 6">Belongs to the adenylate kinase family.</text>
</comment>
<feature type="binding site" evidence="5">
    <location>
        <begin position="14"/>
        <end position="19"/>
    </location>
    <ligand>
        <name>ATP</name>
        <dbReference type="ChEBI" id="CHEBI:30616"/>
    </ligand>
</feature>
<dbReference type="EMBL" id="CP000804">
    <property type="protein sequence ID" value="ABU59446.1"/>
    <property type="molecule type" value="Genomic_DNA"/>
</dbReference>
<dbReference type="GO" id="GO:0005737">
    <property type="term" value="C:cytoplasm"/>
    <property type="evidence" value="ECO:0007669"/>
    <property type="project" value="UniProtKB-SubCell"/>
</dbReference>
<dbReference type="InterPro" id="IPR006259">
    <property type="entry name" value="Adenyl_kin_sub"/>
</dbReference>
<accession>A7NPF0</accession>
<dbReference type="GO" id="GO:0004017">
    <property type="term" value="F:AMP kinase activity"/>
    <property type="evidence" value="ECO:0007669"/>
    <property type="project" value="UniProtKB-UniRule"/>
</dbReference>
<feature type="binding site" evidence="5">
    <location>
        <position position="40"/>
    </location>
    <ligand>
        <name>AMP</name>
        <dbReference type="ChEBI" id="CHEBI:456215"/>
    </ligand>
</feature>
<reference evidence="8 9" key="1">
    <citation type="submission" date="2007-08" db="EMBL/GenBank/DDBJ databases">
        <title>Complete sequence of Roseiflexus castenholzii DSM 13941.</title>
        <authorList>
            <consortium name="US DOE Joint Genome Institute"/>
            <person name="Copeland A."/>
            <person name="Lucas S."/>
            <person name="Lapidus A."/>
            <person name="Barry K."/>
            <person name="Glavina del Rio T."/>
            <person name="Dalin E."/>
            <person name="Tice H."/>
            <person name="Pitluck S."/>
            <person name="Thompson L.S."/>
            <person name="Brettin T."/>
            <person name="Bruce D."/>
            <person name="Detter J.C."/>
            <person name="Han C."/>
            <person name="Tapia R."/>
            <person name="Schmutz J."/>
            <person name="Larimer F."/>
            <person name="Land M."/>
            <person name="Hauser L."/>
            <person name="Kyrpides N."/>
            <person name="Mikhailova N."/>
            <person name="Bryant D.A."/>
            <person name="Hanada S."/>
            <person name="Tsukatani Y."/>
            <person name="Richardson P."/>
        </authorList>
    </citation>
    <scope>NUCLEOTIDE SEQUENCE [LARGE SCALE GENOMIC DNA]</scope>
    <source>
        <strain evidence="9">DSM 13941 / HLO8</strain>
    </source>
</reference>
<gene>
    <name evidence="5" type="primary">adk</name>
    <name evidence="8" type="ordered locus">Rcas_3396</name>
</gene>
<comment type="function">
    <text evidence="5">Catalyzes the reversible transfer of the terminal phosphate group between ATP and AMP. Plays an important role in cellular energy homeostasis and in adenine nucleotide metabolism.</text>
</comment>
<organism evidence="8 9">
    <name type="scientific">Roseiflexus castenholzii (strain DSM 13941 / HLO8)</name>
    <dbReference type="NCBI Taxonomy" id="383372"/>
    <lineage>
        <taxon>Bacteria</taxon>
        <taxon>Bacillati</taxon>
        <taxon>Chloroflexota</taxon>
        <taxon>Chloroflexia</taxon>
        <taxon>Chloroflexales</taxon>
        <taxon>Roseiflexineae</taxon>
        <taxon>Roseiflexaceae</taxon>
        <taxon>Roseiflexus</taxon>
    </lineage>
</organism>
<comment type="subunit">
    <text evidence="5 7">Monomer.</text>
</comment>
<dbReference type="NCBIfam" id="NF001381">
    <property type="entry name" value="PRK00279.1-3"/>
    <property type="match status" value="1"/>
</dbReference>
<dbReference type="HAMAP" id="MF_00235">
    <property type="entry name" value="Adenylate_kinase_Adk"/>
    <property type="match status" value="1"/>
</dbReference>
<dbReference type="OrthoDB" id="9805030at2"/>
<feature type="binding site" evidence="5">
    <location>
        <position position="35"/>
    </location>
    <ligand>
        <name>AMP</name>
        <dbReference type="ChEBI" id="CHEBI:456215"/>
    </ligand>
</feature>